<dbReference type="Gene3D" id="3.30.50.10">
    <property type="entry name" value="Erythroid Transcription Factor GATA-1, subunit A"/>
    <property type="match status" value="1"/>
</dbReference>
<name>A0AA43TVY4_9LECA</name>
<dbReference type="InterPro" id="IPR000679">
    <property type="entry name" value="Znf_GATA"/>
</dbReference>
<feature type="region of interest" description="Disordered" evidence="7">
    <location>
        <begin position="353"/>
        <end position="420"/>
    </location>
</feature>
<evidence type="ECO:0000256" key="5">
    <source>
        <dbReference type="ARBA" id="ARBA00023163"/>
    </source>
</evidence>
<feature type="compositionally biased region" description="Low complexity" evidence="7">
    <location>
        <begin position="93"/>
        <end position="104"/>
    </location>
</feature>
<dbReference type="SMART" id="SM00401">
    <property type="entry name" value="ZnF_GATA"/>
    <property type="match status" value="1"/>
</dbReference>
<dbReference type="Pfam" id="PF00320">
    <property type="entry name" value="GATA"/>
    <property type="match status" value="1"/>
</dbReference>
<dbReference type="InterPro" id="IPR013088">
    <property type="entry name" value="Znf_NHR/GATA"/>
</dbReference>
<keyword evidence="10" id="KW-1185">Reference proteome</keyword>
<feature type="compositionally biased region" description="Pro residues" evidence="7">
    <location>
        <begin position="159"/>
        <end position="172"/>
    </location>
</feature>
<keyword evidence="3" id="KW-0862">Zinc</keyword>
<evidence type="ECO:0000256" key="4">
    <source>
        <dbReference type="ARBA" id="ARBA00023015"/>
    </source>
</evidence>
<dbReference type="EMBL" id="JAPUFD010000007">
    <property type="protein sequence ID" value="MDI1488565.1"/>
    <property type="molecule type" value="Genomic_DNA"/>
</dbReference>
<proteinExistence type="predicted"/>
<dbReference type="PANTHER" id="PTHR47172">
    <property type="entry name" value="OS01G0976800 PROTEIN"/>
    <property type="match status" value="1"/>
</dbReference>
<feature type="compositionally biased region" description="Polar residues" evidence="7">
    <location>
        <begin position="63"/>
        <end position="92"/>
    </location>
</feature>
<feature type="region of interest" description="Disordered" evidence="7">
    <location>
        <begin position="1"/>
        <end position="234"/>
    </location>
</feature>
<dbReference type="GO" id="GO:0006355">
    <property type="term" value="P:regulation of DNA-templated transcription"/>
    <property type="evidence" value="ECO:0007669"/>
    <property type="project" value="InterPro"/>
</dbReference>
<protein>
    <recommendedName>
        <fullName evidence="8">GATA-type domain-containing protein</fullName>
    </recommendedName>
</protein>
<gene>
    <name evidence="9" type="ORF">OHK93_007840</name>
</gene>
<evidence type="ECO:0000256" key="6">
    <source>
        <dbReference type="PROSITE-ProRule" id="PRU00094"/>
    </source>
</evidence>
<evidence type="ECO:0000256" key="7">
    <source>
        <dbReference type="SAM" id="MobiDB-lite"/>
    </source>
</evidence>
<evidence type="ECO:0000313" key="9">
    <source>
        <dbReference type="EMBL" id="MDI1488565.1"/>
    </source>
</evidence>
<organism evidence="9 10">
    <name type="scientific">Ramalina farinacea</name>
    <dbReference type="NCBI Taxonomy" id="258253"/>
    <lineage>
        <taxon>Eukaryota</taxon>
        <taxon>Fungi</taxon>
        <taxon>Dikarya</taxon>
        <taxon>Ascomycota</taxon>
        <taxon>Pezizomycotina</taxon>
        <taxon>Lecanoromycetes</taxon>
        <taxon>OSLEUM clade</taxon>
        <taxon>Lecanoromycetidae</taxon>
        <taxon>Lecanorales</taxon>
        <taxon>Lecanorineae</taxon>
        <taxon>Ramalinaceae</taxon>
        <taxon>Ramalina</taxon>
    </lineage>
</organism>
<dbReference type="PROSITE" id="PS00344">
    <property type="entry name" value="GATA_ZN_FINGER_1"/>
    <property type="match status" value="1"/>
</dbReference>
<feature type="compositionally biased region" description="Polar residues" evidence="7">
    <location>
        <begin position="133"/>
        <end position="149"/>
    </location>
</feature>
<feature type="compositionally biased region" description="Polar residues" evidence="7">
    <location>
        <begin position="179"/>
        <end position="192"/>
    </location>
</feature>
<evidence type="ECO:0000256" key="1">
    <source>
        <dbReference type="ARBA" id="ARBA00022723"/>
    </source>
</evidence>
<keyword evidence="4" id="KW-0805">Transcription regulation</keyword>
<keyword evidence="5" id="KW-0804">Transcription</keyword>
<evidence type="ECO:0000256" key="3">
    <source>
        <dbReference type="ARBA" id="ARBA00022833"/>
    </source>
</evidence>
<dbReference type="GO" id="GO:0043565">
    <property type="term" value="F:sequence-specific DNA binding"/>
    <property type="evidence" value="ECO:0007669"/>
    <property type="project" value="InterPro"/>
</dbReference>
<keyword evidence="2 6" id="KW-0863">Zinc-finger</keyword>
<feature type="region of interest" description="Disordered" evidence="7">
    <location>
        <begin position="250"/>
        <end position="269"/>
    </location>
</feature>
<dbReference type="SUPFAM" id="SSF57716">
    <property type="entry name" value="Glucocorticoid receptor-like (DNA-binding domain)"/>
    <property type="match status" value="1"/>
</dbReference>
<dbReference type="Proteomes" id="UP001161017">
    <property type="component" value="Unassembled WGS sequence"/>
</dbReference>
<feature type="compositionally biased region" description="Low complexity" evidence="7">
    <location>
        <begin position="204"/>
        <end position="221"/>
    </location>
</feature>
<evidence type="ECO:0000256" key="2">
    <source>
        <dbReference type="ARBA" id="ARBA00022771"/>
    </source>
</evidence>
<reference evidence="9" key="1">
    <citation type="journal article" date="2023" name="Genome Biol. Evol.">
        <title>First Whole Genome Sequence and Flow Cytometry Genome Size Data for the Lichen-Forming Fungus Ramalina farinacea (Ascomycota).</title>
        <authorList>
            <person name="Llewellyn T."/>
            <person name="Mian S."/>
            <person name="Hill R."/>
            <person name="Leitch I.J."/>
            <person name="Gaya E."/>
        </authorList>
    </citation>
    <scope>NUCLEOTIDE SEQUENCE</scope>
    <source>
        <strain evidence="9">LIQ254RAFAR</strain>
    </source>
</reference>
<sequence length="445" mass="48849">MPAPPLASPSTIHSGPPPPYSYPSSAASSTVGANNASVRGPAPATYRPSHARQDSKDDKDSSYPLQRQSLPSINEALSINSMLTTNAPSRNITTARSPTTPTTRYDGFPPRGPTESYRQQSPPESRPYEDPQRTGTAPYSPRYNSQPSAVSPHMHSYPPSQPPRTAPSPAPHQRPGVSALQQRPSYSSYNSQPFPPASRPDQSPQTGYAYQQYQQPAYSYPPSTPGVPSFPTSAYEPWRSSANLDLERAEEVRKAVPKQSPPGSRPAYGESVKRHLDIFDLETSLNEIAEGSGRALDWCRHYGIKAHATQRSGPIDGSLPELHDCDDMIRHQHKVLDSMTRIRSVIINQQQALAEKSRYDPQHFKSNTSEPDDEPSFMDKMDGAGGFAGPDAKKRRGRAAPPGRCHSCNRAETPEWRRGPDGARTLCNACGLRTWMSSLSMTLFD</sequence>
<feature type="domain" description="GATA-type" evidence="8">
    <location>
        <begin position="404"/>
        <end position="445"/>
    </location>
</feature>
<accession>A0AA43TVY4</accession>
<dbReference type="CDD" id="cd00202">
    <property type="entry name" value="ZnF_GATA"/>
    <property type="match status" value="1"/>
</dbReference>
<feature type="compositionally biased region" description="Basic and acidic residues" evidence="7">
    <location>
        <begin position="51"/>
        <end position="61"/>
    </location>
</feature>
<comment type="caution">
    <text evidence="9">The sequence shown here is derived from an EMBL/GenBank/DDBJ whole genome shotgun (WGS) entry which is preliminary data.</text>
</comment>
<dbReference type="PANTHER" id="PTHR47172:SF24">
    <property type="entry name" value="GATA ZINC FINGER DOMAIN-CONTAINING PROTEIN 14-RELATED"/>
    <property type="match status" value="1"/>
</dbReference>
<evidence type="ECO:0000259" key="8">
    <source>
        <dbReference type="PROSITE" id="PS50114"/>
    </source>
</evidence>
<dbReference type="GO" id="GO:0008270">
    <property type="term" value="F:zinc ion binding"/>
    <property type="evidence" value="ECO:0007669"/>
    <property type="project" value="UniProtKB-KW"/>
</dbReference>
<keyword evidence="1" id="KW-0479">Metal-binding</keyword>
<dbReference type="PROSITE" id="PS50114">
    <property type="entry name" value="GATA_ZN_FINGER_2"/>
    <property type="match status" value="1"/>
</dbReference>
<dbReference type="AlphaFoldDB" id="A0AA43TVY4"/>
<evidence type="ECO:0000313" key="10">
    <source>
        <dbReference type="Proteomes" id="UP001161017"/>
    </source>
</evidence>